<sequence>MAKTWYRKKPSRASKAYTKNWRHRSPTKTAFDPTLFSEDSIQRQLAYLVPRLHEGYDERYSEDFAFEDAHAKPEECCWHACGSLEWIWCCGHTCWMTGGEERAEGDEGVVEDVPDSGEGKSVESRSCEGVEDSLGVVTDGDLGEEKGAKVDASAFRWWRDAWPCDFCGVECFCDVAVAAC</sequence>
<organism evidence="1 2">
    <name type="scientific">Ophiobolus disseminans</name>
    <dbReference type="NCBI Taxonomy" id="1469910"/>
    <lineage>
        <taxon>Eukaryota</taxon>
        <taxon>Fungi</taxon>
        <taxon>Dikarya</taxon>
        <taxon>Ascomycota</taxon>
        <taxon>Pezizomycotina</taxon>
        <taxon>Dothideomycetes</taxon>
        <taxon>Pleosporomycetidae</taxon>
        <taxon>Pleosporales</taxon>
        <taxon>Pleosporineae</taxon>
        <taxon>Phaeosphaeriaceae</taxon>
        <taxon>Ophiobolus</taxon>
    </lineage>
</organism>
<keyword evidence="2" id="KW-1185">Reference proteome</keyword>
<protein>
    <submittedName>
        <fullName evidence="1">Uncharacterized protein</fullName>
    </submittedName>
</protein>
<gene>
    <name evidence="1" type="ORF">CC86DRAFT_404591</name>
</gene>
<reference evidence="1" key="1">
    <citation type="journal article" date="2020" name="Stud. Mycol.">
        <title>101 Dothideomycetes genomes: a test case for predicting lifestyles and emergence of pathogens.</title>
        <authorList>
            <person name="Haridas S."/>
            <person name="Albert R."/>
            <person name="Binder M."/>
            <person name="Bloem J."/>
            <person name="Labutti K."/>
            <person name="Salamov A."/>
            <person name="Andreopoulos B."/>
            <person name="Baker S."/>
            <person name="Barry K."/>
            <person name="Bills G."/>
            <person name="Bluhm B."/>
            <person name="Cannon C."/>
            <person name="Castanera R."/>
            <person name="Culley D."/>
            <person name="Daum C."/>
            <person name="Ezra D."/>
            <person name="Gonzalez J."/>
            <person name="Henrissat B."/>
            <person name="Kuo A."/>
            <person name="Liang C."/>
            <person name="Lipzen A."/>
            <person name="Lutzoni F."/>
            <person name="Magnuson J."/>
            <person name="Mondo S."/>
            <person name="Nolan M."/>
            <person name="Ohm R."/>
            <person name="Pangilinan J."/>
            <person name="Park H.-J."/>
            <person name="Ramirez L."/>
            <person name="Alfaro M."/>
            <person name="Sun H."/>
            <person name="Tritt A."/>
            <person name="Yoshinaga Y."/>
            <person name="Zwiers L.-H."/>
            <person name="Turgeon B."/>
            <person name="Goodwin S."/>
            <person name="Spatafora J."/>
            <person name="Crous P."/>
            <person name="Grigoriev I."/>
        </authorList>
    </citation>
    <scope>NUCLEOTIDE SEQUENCE</scope>
    <source>
        <strain evidence="1">CBS 113818</strain>
    </source>
</reference>
<evidence type="ECO:0000313" key="1">
    <source>
        <dbReference type="EMBL" id="KAF2828694.1"/>
    </source>
</evidence>
<evidence type="ECO:0000313" key="2">
    <source>
        <dbReference type="Proteomes" id="UP000799424"/>
    </source>
</evidence>
<proteinExistence type="predicted"/>
<name>A0A6A7A7B5_9PLEO</name>
<dbReference type="Proteomes" id="UP000799424">
    <property type="component" value="Unassembled WGS sequence"/>
</dbReference>
<dbReference type="EMBL" id="MU006222">
    <property type="protein sequence ID" value="KAF2828694.1"/>
    <property type="molecule type" value="Genomic_DNA"/>
</dbReference>
<accession>A0A6A7A7B5</accession>
<dbReference type="AlphaFoldDB" id="A0A6A7A7B5"/>